<dbReference type="Proteomes" id="UP000464577">
    <property type="component" value="Chromosome"/>
</dbReference>
<dbReference type="KEGG" id="senf:GJR95_17060"/>
<dbReference type="SUPFAM" id="SSF53474">
    <property type="entry name" value="alpha/beta-Hydrolases"/>
    <property type="match status" value="1"/>
</dbReference>
<gene>
    <name evidence="1" type="ORF">GJR95_17060</name>
</gene>
<dbReference type="RefSeq" id="WP_162387024.1">
    <property type="nucleotide sequence ID" value="NZ_CP045997.1"/>
</dbReference>
<protein>
    <recommendedName>
        <fullName evidence="3">Alpha/beta fold hydrolase</fullName>
    </recommendedName>
</protein>
<evidence type="ECO:0008006" key="3">
    <source>
        <dbReference type="Google" id="ProtNLM"/>
    </source>
</evidence>
<evidence type="ECO:0000313" key="1">
    <source>
        <dbReference type="EMBL" id="QHV96615.1"/>
    </source>
</evidence>
<dbReference type="InterPro" id="IPR029058">
    <property type="entry name" value="AB_hydrolase_fold"/>
</dbReference>
<dbReference type="EMBL" id="CP045997">
    <property type="protein sequence ID" value="QHV96615.1"/>
    <property type="molecule type" value="Genomic_DNA"/>
</dbReference>
<sequence>MYTVIRAVTSESVTILGFRDGAYTGYKLASLYSTRVRKLVAIGAGEQVPGLRKVILDTNEAFRLDSLYWKKQLALMPQPERLLEYWTKLAYFYNNMVASKALFASIRCPVLVLSGERDQNAPLATIIAAYQMIPNSQLSIIPNAPHPVFLINFPAVWASIVLF</sequence>
<reference evidence="1 2" key="1">
    <citation type="submission" date="2019-11" db="EMBL/GenBank/DDBJ databases">
        <title>Spirosoma endbachense sp. nov., isolated from a natural salt meadow.</title>
        <authorList>
            <person name="Rojas J."/>
            <person name="Ambika Manirajan B."/>
            <person name="Ratering S."/>
            <person name="Suarez C."/>
            <person name="Geissler-Plaum R."/>
            <person name="Schnell S."/>
        </authorList>
    </citation>
    <scope>NUCLEOTIDE SEQUENCE [LARGE SCALE GENOMIC DNA]</scope>
    <source>
        <strain evidence="1 2">I-24</strain>
    </source>
</reference>
<proteinExistence type="predicted"/>
<keyword evidence="2" id="KW-1185">Reference proteome</keyword>
<name>A0A6P1VV62_9BACT</name>
<accession>A0A6P1VV62</accession>
<dbReference type="AlphaFoldDB" id="A0A6P1VV62"/>
<evidence type="ECO:0000313" key="2">
    <source>
        <dbReference type="Proteomes" id="UP000464577"/>
    </source>
</evidence>
<dbReference type="Gene3D" id="3.40.50.1820">
    <property type="entry name" value="alpha/beta hydrolase"/>
    <property type="match status" value="1"/>
</dbReference>
<organism evidence="1 2">
    <name type="scientific">Spirosoma endbachense</name>
    <dbReference type="NCBI Taxonomy" id="2666025"/>
    <lineage>
        <taxon>Bacteria</taxon>
        <taxon>Pseudomonadati</taxon>
        <taxon>Bacteroidota</taxon>
        <taxon>Cytophagia</taxon>
        <taxon>Cytophagales</taxon>
        <taxon>Cytophagaceae</taxon>
        <taxon>Spirosoma</taxon>
    </lineage>
</organism>